<dbReference type="InterPro" id="IPR009071">
    <property type="entry name" value="HMG_box_dom"/>
</dbReference>
<evidence type="ECO:0000259" key="5">
    <source>
        <dbReference type="PROSITE" id="PS50118"/>
    </source>
</evidence>
<comment type="caution">
    <text evidence="6">The sequence shown here is derived from an EMBL/GenBank/DDBJ whole genome shotgun (WGS) entry which is preliminary data.</text>
</comment>
<protein>
    <recommendedName>
        <fullName evidence="5">HMG box domain-containing protein</fullName>
    </recommendedName>
</protein>
<dbReference type="Proteomes" id="UP000521872">
    <property type="component" value="Unassembled WGS sequence"/>
</dbReference>
<dbReference type="GO" id="GO:0000978">
    <property type="term" value="F:RNA polymerase II cis-regulatory region sequence-specific DNA binding"/>
    <property type="evidence" value="ECO:0007669"/>
    <property type="project" value="TreeGrafter"/>
</dbReference>
<dbReference type="GO" id="GO:0030154">
    <property type="term" value="P:cell differentiation"/>
    <property type="evidence" value="ECO:0007669"/>
    <property type="project" value="TreeGrafter"/>
</dbReference>
<feature type="domain" description="HMG box" evidence="5">
    <location>
        <begin position="14"/>
        <end position="89"/>
    </location>
</feature>
<keyword evidence="7" id="KW-1185">Reference proteome</keyword>
<dbReference type="SUPFAM" id="SSF47095">
    <property type="entry name" value="HMG-box"/>
    <property type="match status" value="1"/>
</dbReference>
<evidence type="ECO:0000256" key="4">
    <source>
        <dbReference type="SAM" id="MobiDB-lite"/>
    </source>
</evidence>
<name>A0A8H4QHE2_9AGAR</name>
<dbReference type="Gene3D" id="1.10.30.10">
    <property type="entry name" value="High mobility group box domain"/>
    <property type="match status" value="1"/>
</dbReference>
<dbReference type="GO" id="GO:0005634">
    <property type="term" value="C:nucleus"/>
    <property type="evidence" value="ECO:0007669"/>
    <property type="project" value="UniProtKB-UniRule"/>
</dbReference>
<dbReference type="GO" id="GO:0001228">
    <property type="term" value="F:DNA-binding transcription activator activity, RNA polymerase II-specific"/>
    <property type="evidence" value="ECO:0007669"/>
    <property type="project" value="TreeGrafter"/>
</dbReference>
<dbReference type="EMBL" id="JAACJL010000058">
    <property type="protein sequence ID" value="KAF4611165.1"/>
    <property type="molecule type" value="Genomic_DNA"/>
</dbReference>
<accession>A0A8H4QHE2</accession>
<feature type="compositionally biased region" description="Basic and acidic residues" evidence="4">
    <location>
        <begin position="68"/>
        <end position="84"/>
    </location>
</feature>
<dbReference type="PANTHER" id="PTHR10270">
    <property type="entry name" value="SOX TRANSCRIPTION FACTOR"/>
    <property type="match status" value="1"/>
</dbReference>
<reference evidence="6 7" key="1">
    <citation type="submission" date="2019-12" db="EMBL/GenBank/DDBJ databases">
        <authorList>
            <person name="Floudas D."/>
            <person name="Bentzer J."/>
            <person name="Ahren D."/>
            <person name="Johansson T."/>
            <person name="Persson P."/>
            <person name="Tunlid A."/>
        </authorList>
    </citation>
    <scope>NUCLEOTIDE SEQUENCE [LARGE SCALE GENOMIC DNA]</scope>
    <source>
        <strain evidence="6 7">CBS 102.39</strain>
    </source>
</reference>
<dbReference type="CDD" id="cd01389">
    <property type="entry name" value="HMG-box_ROX1-like"/>
    <property type="match status" value="1"/>
</dbReference>
<evidence type="ECO:0000256" key="2">
    <source>
        <dbReference type="ARBA" id="ARBA00023163"/>
    </source>
</evidence>
<keyword evidence="2" id="KW-0804">Transcription</keyword>
<dbReference type="AlphaFoldDB" id="A0A8H4QHE2"/>
<evidence type="ECO:0000313" key="7">
    <source>
        <dbReference type="Proteomes" id="UP000521872"/>
    </source>
</evidence>
<evidence type="ECO:0000256" key="3">
    <source>
        <dbReference type="PROSITE-ProRule" id="PRU00267"/>
    </source>
</evidence>
<feature type="compositionally biased region" description="Acidic residues" evidence="4">
    <location>
        <begin position="118"/>
        <end position="131"/>
    </location>
</feature>
<sequence length="324" mass="37510">MGGKKFDEDGKPHIPRPRNSFLIFRMSLSKEFLNLSEERWIVSSQGRVGVRSKVASRLWKQMDASERKLWEDKAQEEKDQHMMKYPDYQYRPGKSSGVKGRSQPKQGARKKGRKVKEAEDEYSDYVEELEEERVAGPSRLPAGNRRRKARESAHPYSSTSTRLKRQQPEQTVTIQPYTSLQHELDGWPYNEDFVHFQNGSWGYGVALQPAMYPTYAAFAGWGGSNHLGAYTLSPADVRHYPRFSDLGDGSAQSLEVLRYPDEDWQIYQGLPTEQAAATRSEFQNPEPWRDLLPYEYSEAPYNDSKTFEELDSLFYSSPYKFKFP</sequence>
<evidence type="ECO:0000256" key="1">
    <source>
        <dbReference type="ARBA" id="ARBA00023125"/>
    </source>
</evidence>
<dbReference type="InterPro" id="IPR036910">
    <property type="entry name" value="HMG_box_dom_sf"/>
</dbReference>
<proteinExistence type="predicted"/>
<dbReference type="PROSITE" id="PS50118">
    <property type="entry name" value="HMG_BOX_2"/>
    <property type="match status" value="1"/>
</dbReference>
<dbReference type="PANTHER" id="PTHR10270:SF161">
    <property type="entry name" value="SEX-DETERMINING REGION Y PROTEIN"/>
    <property type="match status" value="1"/>
</dbReference>
<organism evidence="6 7">
    <name type="scientific">Agrocybe pediades</name>
    <dbReference type="NCBI Taxonomy" id="84607"/>
    <lineage>
        <taxon>Eukaryota</taxon>
        <taxon>Fungi</taxon>
        <taxon>Dikarya</taxon>
        <taxon>Basidiomycota</taxon>
        <taxon>Agaricomycotina</taxon>
        <taxon>Agaricomycetes</taxon>
        <taxon>Agaricomycetidae</taxon>
        <taxon>Agaricales</taxon>
        <taxon>Agaricineae</taxon>
        <taxon>Strophariaceae</taxon>
        <taxon>Agrocybe</taxon>
    </lineage>
</organism>
<evidence type="ECO:0000313" key="6">
    <source>
        <dbReference type="EMBL" id="KAF4611165.1"/>
    </source>
</evidence>
<gene>
    <name evidence="6" type="ORF">D9613_006456</name>
</gene>
<dbReference type="SMART" id="SM00398">
    <property type="entry name" value="HMG"/>
    <property type="match status" value="1"/>
</dbReference>
<dbReference type="InterPro" id="IPR050140">
    <property type="entry name" value="SRY-related_HMG-box_TF-like"/>
</dbReference>
<keyword evidence="3" id="KW-0539">Nucleus</keyword>
<feature type="DNA-binding region" description="HMG box" evidence="3">
    <location>
        <begin position="14"/>
        <end position="89"/>
    </location>
</feature>
<feature type="region of interest" description="Disordered" evidence="4">
    <location>
        <begin position="68"/>
        <end position="170"/>
    </location>
</feature>
<keyword evidence="1 3" id="KW-0238">DNA-binding</keyword>